<evidence type="ECO:0000313" key="3">
    <source>
        <dbReference type="Proteomes" id="UP000572680"/>
    </source>
</evidence>
<proteinExistence type="predicted"/>
<dbReference type="EMBL" id="JACJIA010000004">
    <property type="protein sequence ID" value="MBA8952222.1"/>
    <property type="molecule type" value="Genomic_DNA"/>
</dbReference>
<keyword evidence="3" id="KW-1185">Reference proteome</keyword>
<organism evidence="2 3">
    <name type="scientific">Actinomadura namibiensis</name>
    <dbReference type="NCBI Taxonomy" id="182080"/>
    <lineage>
        <taxon>Bacteria</taxon>
        <taxon>Bacillati</taxon>
        <taxon>Actinomycetota</taxon>
        <taxon>Actinomycetes</taxon>
        <taxon>Streptosporangiales</taxon>
        <taxon>Thermomonosporaceae</taxon>
        <taxon>Actinomadura</taxon>
    </lineage>
</organism>
<dbReference type="AlphaFoldDB" id="A0A7W3LQ72"/>
<reference evidence="2 3" key="1">
    <citation type="submission" date="2020-08" db="EMBL/GenBank/DDBJ databases">
        <title>Genomic Encyclopedia of Type Strains, Phase IV (KMG-IV): sequencing the most valuable type-strain genomes for metagenomic binning, comparative biology and taxonomic classification.</title>
        <authorList>
            <person name="Goeker M."/>
        </authorList>
    </citation>
    <scope>NUCLEOTIDE SEQUENCE [LARGE SCALE GENOMIC DNA]</scope>
    <source>
        <strain evidence="2 3">DSM 44197</strain>
    </source>
</reference>
<gene>
    <name evidence="2" type="ORF">HNR61_003862</name>
</gene>
<name>A0A7W3LQ72_ACTNM</name>
<evidence type="ECO:0000313" key="2">
    <source>
        <dbReference type="EMBL" id="MBA8952222.1"/>
    </source>
</evidence>
<dbReference type="RefSeq" id="WP_182844475.1">
    <property type="nucleotide sequence ID" value="NZ_JACJIA010000004.1"/>
</dbReference>
<protein>
    <submittedName>
        <fullName evidence="2">Uncharacterized protein</fullName>
    </submittedName>
</protein>
<sequence>MICASCRARRHEECPARTRGGSWCDCQHLSGSAVPEDRRTPAAPGPRDGGEPEPGVNWKRQG</sequence>
<accession>A0A7W3LQ72</accession>
<evidence type="ECO:0000256" key="1">
    <source>
        <dbReference type="SAM" id="MobiDB-lite"/>
    </source>
</evidence>
<comment type="caution">
    <text evidence="2">The sequence shown here is derived from an EMBL/GenBank/DDBJ whole genome shotgun (WGS) entry which is preliminary data.</text>
</comment>
<dbReference type="Proteomes" id="UP000572680">
    <property type="component" value="Unassembled WGS sequence"/>
</dbReference>
<feature type="region of interest" description="Disordered" evidence="1">
    <location>
        <begin position="30"/>
        <end position="62"/>
    </location>
</feature>